<dbReference type="OrthoDB" id="3268930at2"/>
<evidence type="ECO:0000259" key="2">
    <source>
        <dbReference type="Pfam" id="PF25583"/>
    </source>
</evidence>
<organism evidence="3 4">
    <name type="scientific">Mumia flava</name>
    <dbReference type="NCBI Taxonomy" id="1348852"/>
    <lineage>
        <taxon>Bacteria</taxon>
        <taxon>Bacillati</taxon>
        <taxon>Actinomycetota</taxon>
        <taxon>Actinomycetes</taxon>
        <taxon>Propionibacteriales</taxon>
        <taxon>Nocardioidaceae</taxon>
        <taxon>Mumia</taxon>
    </lineage>
</organism>
<protein>
    <submittedName>
        <fullName evidence="3">Proteasome accessory factor B</fullName>
    </submittedName>
</protein>
<dbReference type="AlphaFoldDB" id="A0A0B2B990"/>
<dbReference type="Pfam" id="PF25583">
    <property type="entry name" value="WCX"/>
    <property type="match status" value="1"/>
</dbReference>
<dbReference type="InterPro" id="IPR026881">
    <property type="entry name" value="WYL_dom"/>
</dbReference>
<keyword evidence="4" id="KW-1185">Reference proteome</keyword>
<dbReference type="InterPro" id="IPR057727">
    <property type="entry name" value="WCX_dom"/>
</dbReference>
<keyword evidence="3" id="KW-0647">Proteasome</keyword>
<dbReference type="EMBL" id="PGEZ01000002">
    <property type="protein sequence ID" value="PJJ53490.1"/>
    <property type="molecule type" value="Genomic_DNA"/>
</dbReference>
<name>A0A0B2B990_9ACTN</name>
<evidence type="ECO:0000259" key="1">
    <source>
        <dbReference type="Pfam" id="PF13280"/>
    </source>
</evidence>
<gene>
    <name evidence="3" type="ORF">CLV56_2979</name>
</gene>
<feature type="domain" description="WYL" evidence="1">
    <location>
        <begin position="147"/>
        <end position="208"/>
    </location>
</feature>
<evidence type="ECO:0000313" key="4">
    <source>
        <dbReference type="Proteomes" id="UP000230842"/>
    </source>
</evidence>
<feature type="domain" description="WCX" evidence="2">
    <location>
        <begin position="244"/>
        <end position="315"/>
    </location>
</feature>
<dbReference type="PROSITE" id="PS52050">
    <property type="entry name" value="WYL"/>
    <property type="match status" value="1"/>
</dbReference>
<sequence>MAPRKTERLMNLLIALLVTPTYLTKSRIREVIEPYREQSDAAFERMFERDKDELRQIGVRIEVGSTNTFGGPETGYRIRRDDFELPPITFEADEAAVIGVAARVWQDARLAADTAHALRKLTAVGIPIDPESLSGIEPRVAVTEPSFDRFWEAALTRTPVRFDYRRADGAQSQRHVEPWRLLSWHGRWYLVGLDRDREAPRLFRLSRVIGEVEDAGAPGEADVPDEADVRELAAALFPAPPSAQARVRVRAGRGLGLRRRASEEQPLGQGWDELTLPYASLNELAAEIASYGPDAVAVSPDDLRATVRERLRAVLEVSTR</sequence>
<proteinExistence type="predicted"/>
<reference evidence="3 4" key="1">
    <citation type="submission" date="2017-11" db="EMBL/GenBank/DDBJ databases">
        <title>Genomic Encyclopedia of Archaeal and Bacterial Type Strains, Phase II (KMG-II): From Individual Species to Whole Genera.</title>
        <authorList>
            <person name="Goeker M."/>
        </authorList>
    </citation>
    <scope>NUCLEOTIDE SEQUENCE [LARGE SCALE GENOMIC DNA]</scope>
    <source>
        <strain evidence="3 4">DSM 27763</strain>
    </source>
</reference>
<dbReference type="PANTHER" id="PTHR34580">
    <property type="match status" value="1"/>
</dbReference>
<dbReference type="RefSeq" id="WP_039361971.1">
    <property type="nucleotide sequence ID" value="NZ_PGEZ01000002.1"/>
</dbReference>
<dbReference type="GO" id="GO:0000502">
    <property type="term" value="C:proteasome complex"/>
    <property type="evidence" value="ECO:0007669"/>
    <property type="project" value="UniProtKB-KW"/>
</dbReference>
<evidence type="ECO:0000313" key="3">
    <source>
        <dbReference type="EMBL" id="PJJ53490.1"/>
    </source>
</evidence>
<dbReference type="Pfam" id="PF13280">
    <property type="entry name" value="WYL"/>
    <property type="match status" value="1"/>
</dbReference>
<comment type="caution">
    <text evidence="3">The sequence shown here is derived from an EMBL/GenBank/DDBJ whole genome shotgun (WGS) entry which is preliminary data.</text>
</comment>
<dbReference type="PANTHER" id="PTHR34580:SF3">
    <property type="entry name" value="PROTEIN PAFB"/>
    <property type="match status" value="1"/>
</dbReference>
<dbReference type="Proteomes" id="UP000230842">
    <property type="component" value="Unassembled WGS sequence"/>
</dbReference>
<accession>A0A0B2B990</accession>
<dbReference type="InterPro" id="IPR051534">
    <property type="entry name" value="CBASS_pafABC_assoc_protein"/>
</dbReference>